<evidence type="ECO:0000256" key="2">
    <source>
        <dbReference type="ARBA" id="ARBA00005297"/>
    </source>
</evidence>
<organism evidence="7 8">
    <name type="scientific">Aquamicrobium zhengzhouense</name>
    <dbReference type="NCBI Taxonomy" id="2781738"/>
    <lineage>
        <taxon>Bacteria</taxon>
        <taxon>Pseudomonadati</taxon>
        <taxon>Pseudomonadota</taxon>
        <taxon>Alphaproteobacteria</taxon>
        <taxon>Hyphomicrobiales</taxon>
        <taxon>Phyllobacteriaceae</taxon>
        <taxon>Aquamicrobium</taxon>
    </lineage>
</organism>
<protein>
    <recommendedName>
        <fullName evidence="3">isochorismate synthase</fullName>
        <ecNumber evidence="3">5.4.4.2</ecNumber>
    </recommendedName>
    <alternativeName>
        <fullName evidence="5">Isochorismate mutase</fullName>
    </alternativeName>
</protein>
<name>A0ABS0SGW0_9HYPH</name>
<dbReference type="InterPro" id="IPR015890">
    <property type="entry name" value="Chorismate_C"/>
</dbReference>
<gene>
    <name evidence="7" type="ORF">IOD40_17940</name>
</gene>
<dbReference type="PANTHER" id="PTHR42839">
    <property type="entry name" value="ISOCHORISMATE SYNTHASE ENTC"/>
    <property type="match status" value="1"/>
</dbReference>
<dbReference type="InterPro" id="IPR004561">
    <property type="entry name" value="IsoChor_synthase"/>
</dbReference>
<evidence type="ECO:0000256" key="3">
    <source>
        <dbReference type="ARBA" id="ARBA00012824"/>
    </source>
</evidence>
<evidence type="ECO:0000256" key="5">
    <source>
        <dbReference type="ARBA" id="ARBA00041564"/>
    </source>
</evidence>
<evidence type="ECO:0000256" key="1">
    <source>
        <dbReference type="ARBA" id="ARBA00000799"/>
    </source>
</evidence>
<evidence type="ECO:0000259" key="6">
    <source>
        <dbReference type="Pfam" id="PF00425"/>
    </source>
</evidence>
<comment type="catalytic activity">
    <reaction evidence="1">
        <text>chorismate = isochorismate</text>
        <dbReference type="Rhea" id="RHEA:18985"/>
        <dbReference type="ChEBI" id="CHEBI:29748"/>
        <dbReference type="ChEBI" id="CHEBI:29780"/>
        <dbReference type="EC" id="5.4.4.2"/>
    </reaction>
</comment>
<dbReference type="GO" id="GO:0008909">
    <property type="term" value="F:isochorismate synthase activity"/>
    <property type="evidence" value="ECO:0007669"/>
    <property type="project" value="UniProtKB-EC"/>
</dbReference>
<keyword evidence="4 7" id="KW-0413">Isomerase</keyword>
<dbReference type="NCBIfam" id="TIGR00543">
    <property type="entry name" value="isochor_syn"/>
    <property type="match status" value="1"/>
</dbReference>
<evidence type="ECO:0000313" key="8">
    <source>
        <dbReference type="Proteomes" id="UP000601789"/>
    </source>
</evidence>
<dbReference type="Pfam" id="PF00425">
    <property type="entry name" value="Chorismate_bind"/>
    <property type="match status" value="1"/>
</dbReference>
<feature type="domain" description="Chorismate-utilising enzyme C-terminal" evidence="6">
    <location>
        <begin position="107"/>
        <end position="366"/>
    </location>
</feature>
<dbReference type="EMBL" id="JADGMQ010000018">
    <property type="protein sequence ID" value="MBI1622544.1"/>
    <property type="molecule type" value="Genomic_DNA"/>
</dbReference>
<dbReference type="RefSeq" id="WP_198478081.1">
    <property type="nucleotide sequence ID" value="NZ_JADGMQ010000018.1"/>
</dbReference>
<reference evidence="7 8" key="1">
    <citation type="submission" date="2020-10" db="EMBL/GenBank/DDBJ databases">
        <title>Aquamicrobium zhengzhouensis sp. nov., a exopolysaccharide producing bacterium isolated from farmland soil.</title>
        <authorList>
            <person name="Wang X."/>
        </authorList>
    </citation>
    <scope>NUCLEOTIDE SEQUENCE [LARGE SCALE GENOMIC DNA]</scope>
    <source>
        <strain evidence="8">cd-1</strain>
    </source>
</reference>
<comment type="caution">
    <text evidence="7">The sequence shown here is derived from an EMBL/GenBank/DDBJ whole genome shotgun (WGS) entry which is preliminary data.</text>
</comment>
<dbReference type="InterPro" id="IPR005801">
    <property type="entry name" value="ADC_synthase"/>
</dbReference>
<evidence type="ECO:0000256" key="4">
    <source>
        <dbReference type="ARBA" id="ARBA00023235"/>
    </source>
</evidence>
<sequence length="388" mass="41791">MSSDFHQHAPNVFRLLTPAGNLTASGLKRELEPGPASTLGARVASFFAQHADGADRLVGAMPFDREARDYLYQPAELSFAKFQPRRATRAGDLGSQPWIVSAEPPAENYGAAVTRALAMMEASKSSAEELRKIVLSRSLAITAPQPIDREALMQHLSQDTSVTAFQTPLPGGTAALMGATPELLVSREGRQVVSHPLAGSARRYIDPVRDRESARWLENSNKNQREHREVIEAITDLLAPYCTDIFIPDGTTLRATATMWHLGTRITATLKSDDTSAAELAALLHPTPAVCGMPRVASAAAIRELEEYDRGFYAGAVGWVDRSGDGEWYVALRCAEVNGCNVRVYSGAGIVPGSEPEAEIDETSAKFLAMLSALGIDEGGYPLKEIAA</sequence>
<proteinExistence type="inferred from homology"/>
<evidence type="ECO:0000313" key="7">
    <source>
        <dbReference type="EMBL" id="MBI1622544.1"/>
    </source>
</evidence>
<comment type="similarity">
    <text evidence="2">Belongs to the isochorismate synthase family.</text>
</comment>
<dbReference type="Gene3D" id="3.60.120.10">
    <property type="entry name" value="Anthranilate synthase"/>
    <property type="match status" value="1"/>
</dbReference>
<accession>A0ABS0SGW0</accession>
<dbReference type="PANTHER" id="PTHR42839:SF2">
    <property type="entry name" value="ISOCHORISMATE SYNTHASE ENTC"/>
    <property type="match status" value="1"/>
</dbReference>
<dbReference type="SUPFAM" id="SSF56322">
    <property type="entry name" value="ADC synthase"/>
    <property type="match status" value="1"/>
</dbReference>
<dbReference type="EC" id="5.4.4.2" evidence="3"/>
<dbReference type="Proteomes" id="UP000601789">
    <property type="component" value="Unassembled WGS sequence"/>
</dbReference>
<keyword evidence="8" id="KW-1185">Reference proteome</keyword>